<dbReference type="PIRSF" id="PIRSF010631">
    <property type="entry name" value="A-rhamnsds"/>
    <property type="match status" value="1"/>
</dbReference>
<protein>
    <recommendedName>
        <fullName evidence="2">alpha-L-rhamnosidase</fullName>
        <ecNumber evidence="2">3.2.1.40</ecNumber>
    </recommendedName>
</protein>
<feature type="domain" description="Alpha-L-rhamnosidase concanavalin-like" evidence="5">
    <location>
        <begin position="326"/>
        <end position="422"/>
    </location>
</feature>
<evidence type="ECO:0000259" key="6">
    <source>
        <dbReference type="Pfam" id="PF08531"/>
    </source>
</evidence>
<dbReference type="Gene3D" id="2.60.420.10">
    <property type="entry name" value="Maltose phosphorylase, domain 3"/>
    <property type="match status" value="1"/>
</dbReference>
<dbReference type="Pfam" id="PF17389">
    <property type="entry name" value="Bac_rhamnosid6H"/>
    <property type="match status" value="1"/>
</dbReference>
<evidence type="ECO:0000256" key="4">
    <source>
        <dbReference type="SAM" id="MobiDB-lite"/>
    </source>
</evidence>
<organism evidence="9 10">
    <name type="scientific">Nocardiopsis endophytica</name>
    <dbReference type="NCBI Taxonomy" id="3018445"/>
    <lineage>
        <taxon>Bacteria</taxon>
        <taxon>Bacillati</taxon>
        <taxon>Actinomycetota</taxon>
        <taxon>Actinomycetes</taxon>
        <taxon>Streptosporangiales</taxon>
        <taxon>Nocardiopsidaceae</taxon>
        <taxon>Nocardiopsis</taxon>
    </lineage>
</organism>
<dbReference type="PANTHER" id="PTHR33307:SF6">
    <property type="entry name" value="ALPHA-RHAMNOSIDASE (EUROFUNG)-RELATED"/>
    <property type="match status" value="1"/>
</dbReference>
<dbReference type="Gene3D" id="1.50.10.10">
    <property type="match status" value="1"/>
</dbReference>
<comment type="caution">
    <text evidence="9">The sequence shown here is derived from an EMBL/GenBank/DDBJ whole genome shotgun (WGS) entry which is preliminary data.</text>
</comment>
<feature type="region of interest" description="Disordered" evidence="4">
    <location>
        <begin position="856"/>
        <end position="890"/>
    </location>
</feature>
<dbReference type="EC" id="3.2.1.40" evidence="2"/>
<dbReference type="Pfam" id="PF25788">
    <property type="entry name" value="Ig_Rha78A_N"/>
    <property type="match status" value="1"/>
</dbReference>
<dbReference type="Pfam" id="PF05592">
    <property type="entry name" value="Bac_rhamnosid"/>
    <property type="match status" value="1"/>
</dbReference>
<keyword evidence="10" id="KW-1185">Reference proteome</keyword>
<reference evidence="9 10" key="1">
    <citation type="submission" date="2023-01" db="EMBL/GenBank/DDBJ databases">
        <title>Draft genome sequence of Nocardiopsis sp. RSe5-2 isolated from halophytes.</title>
        <authorList>
            <person name="Duangmal K."/>
            <person name="Chantavorakit T."/>
        </authorList>
    </citation>
    <scope>NUCLEOTIDE SEQUENCE [LARGE SCALE GENOMIC DNA]</scope>
    <source>
        <strain evidence="9 10">RSe5-2</strain>
    </source>
</reference>
<dbReference type="InterPro" id="IPR012341">
    <property type="entry name" value="6hp_glycosidase-like_sf"/>
</dbReference>
<gene>
    <name evidence="9" type="ORF">O4J56_01820</name>
</gene>
<dbReference type="InterPro" id="IPR008928">
    <property type="entry name" value="6-hairpin_glycosidase_sf"/>
</dbReference>
<evidence type="ECO:0000256" key="2">
    <source>
        <dbReference type="ARBA" id="ARBA00012652"/>
    </source>
</evidence>
<dbReference type="SUPFAM" id="SSF48208">
    <property type="entry name" value="Six-hairpin glycosidases"/>
    <property type="match status" value="1"/>
</dbReference>
<name>A0ABT4TXF4_9ACTN</name>
<keyword evidence="3 9" id="KW-0378">Hydrolase</keyword>
<dbReference type="PANTHER" id="PTHR33307">
    <property type="entry name" value="ALPHA-RHAMNOSIDASE (EUROFUNG)"/>
    <property type="match status" value="1"/>
</dbReference>
<feature type="domain" description="Alpha-L-rhamnosidase six-hairpin glycosidase" evidence="7">
    <location>
        <begin position="426"/>
        <end position="777"/>
    </location>
</feature>
<dbReference type="InterPro" id="IPR035398">
    <property type="entry name" value="Bac_rhamnosid_C"/>
</dbReference>
<evidence type="ECO:0000259" key="7">
    <source>
        <dbReference type="Pfam" id="PF17389"/>
    </source>
</evidence>
<dbReference type="InterPro" id="IPR013783">
    <property type="entry name" value="Ig-like_fold"/>
</dbReference>
<dbReference type="EMBL" id="JAQFWQ010000003">
    <property type="protein sequence ID" value="MDA2809362.1"/>
    <property type="molecule type" value="Genomic_DNA"/>
</dbReference>
<feature type="domain" description="Bacterial alpha-L-rhamnosidase N-terminal" evidence="6">
    <location>
        <begin position="146"/>
        <end position="315"/>
    </location>
</feature>
<feature type="compositionally biased region" description="Gly residues" evidence="4">
    <location>
        <begin position="869"/>
        <end position="884"/>
    </location>
</feature>
<feature type="domain" description="Alpha-L-rhamnosidase C-terminal" evidence="8">
    <location>
        <begin position="779"/>
        <end position="852"/>
    </location>
</feature>
<evidence type="ECO:0000256" key="1">
    <source>
        <dbReference type="ARBA" id="ARBA00001445"/>
    </source>
</evidence>
<dbReference type="Gene3D" id="2.60.40.10">
    <property type="entry name" value="Immunoglobulins"/>
    <property type="match status" value="1"/>
</dbReference>
<evidence type="ECO:0000313" key="10">
    <source>
        <dbReference type="Proteomes" id="UP001527866"/>
    </source>
</evidence>
<accession>A0ABT4TXF4</accession>
<dbReference type="RefSeq" id="WP_270683268.1">
    <property type="nucleotide sequence ID" value="NZ_JAQFWQ010000003.1"/>
</dbReference>
<dbReference type="InterPro" id="IPR008902">
    <property type="entry name" value="Rhamnosid_concanavalin"/>
</dbReference>
<evidence type="ECO:0000259" key="5">
    <source>
        <dbReference type="Pfam" id="PF05592"/>
    </source>
</evidence>
<dbReference type="Gene3D" id="2.60.120.260">
    <property type="entry name" value="Galactose-binding domain-like"/>
    <property type="match status" value="2"/>
</dbReference>
<evidence type="ECO:0000259" key="8">
    <source>
        <dbReference type="Pfam" id="PF17390"/>
    </source>
</evidence>
<sequence length="890" mass="96727">MAPRPSAPSFEHHAPGRLGTGEPAPRVSWTVPAADPDYRQRAARLEVVLTSPDGTEEVTTHELGGAEQVLVPWPARPLRSRERASVRVRVRDRDWGPWSEPGRIEAGLLDPADWRAELIGPAWEEEAAALRRPARLRREFTLPVGVVRARLYLTGHGLAEAEVNGRRAGDEELTPGWTSYRHRLRYAAFDVTEHVRPGRNAIGIWLGDGWWRGRLGFGGGTLDVYGDRLAALAQLEAVTADGGVVTVATDGSWTAGYGPILSSGLYDGERFDARLHDPDWSRPGHDGGSWSPVRVEGPPGVPLVAPQGPPVRCVEELRPVGIVDKGEGRFIIDFGQNHSGRLRVRARGPRGAVVRMRHAEILVDGEPATGPLREARATDELVLSGEPIEWEPRFTVHGYRYAEVSGWEGGLGPDDVVSRVLHTDMRRTGWFECSDGLVNRLHENVVWSLRSNFVDIPTDCPQRDERLGWTGDIQVFAPTAAFLYDTAGMLSSWLRDLAAEQAEQDWVPPWVPYFPLEPFRSMPKDPYAVWSDAAVLTPDVLHERTGDRGVLHAQYDSARAHLEHVARAAGGDRICRGTEQLGDWLDPNAPPENPFEATTDKYLVATAYFAHTARRTAAIADAVGEHADAARYRALGDEVAAAYAREFLPDGRPKDDTQTAYALTTVFGLWPDDGARRAGTARLAELVREAGGRISTGFAGTPAVADALSMGGHTEEAYLLLQCTECPSWLYTVLAGGTTVWERWDSLRPDGALNTSSMTSFNHYALGSVADWLHRVVAGIAPAGPGYRRIRFRPEPGGSLTWAEAHHDTPYGRASAAWRLSGGELETTVTVPVGAEGDVVLPDGTSRRVRHGTHRFTCGFAPGRPGSAADGGDGDTAGDTGGDTDGAANA</sequence>
<dbReference type="InterPro" id="IPR013737">
    <property type="entry name" value="Bac_rhamnosid_N"/>
</dbReference>
<evidence type="ECO:0000313" key="9">
    <source>
        <dbReference type="EMBL" id="MDA2809362.1"/>
    </source>
</evidence>
<evidence type="ECO:0000256" key="3">
    <source>
        <dbReference type="ARBA" id="ARBA00022801"/>
    </source>
</evidence>
<dbReference type="InterPro" id="IPR016007">
    <property type="entry name" value="Alpha_rhamnosid"/>
</dbReference>
<feature type="region of interest" description="Disordered" evidence="4">
    <location>
        <begin position="1"/>
        <end position="33"/>
    </location>
</feature>
<comment type="catalytic activity">
    <reaction evidence="1">
        <text>Hydrolysis of terminal non-reducing alpha-L-rhamnose residues in alpha-L-rhamnosides.</text>
        <dbReference type="EC" id="3.2.1.40"/>
    </reaction>
</comment>
<dbReference type="Pfam" id="PF08531">
    <property type="entry name" value="Bac_rhamnosid_N"/>
    <property type="match status" value="1"/>
</dbReference>
<proteinExistence type="predicted"/>
<dbReference type="Pfam" id="PF17390">
    <property type="entry name" value="Bac_rhamnosid_C"/>
    <property type="match status" value="1"/>
</dbReference>
<dbReference type="InterPro" id="IPR035396">
    <property type="entry name" value="Bac_rhamnosid6H"/>
</dbReference>
<dbReference type="GO" id="GO:0016787">
    <property type="term" value="F:hydrolase activity"/>
    <property type="evidence" value="ECO:0007669"/>
    <property type="project" value="UniProtKB-KW"/>
</dbReference>
<dbReference type="Proteomes" id="UP001527866">
    <property type="component" value="Unassembled WGS sequence"/>
</dbReference>